<gene>
    <name evidence="3" type="ORF">SLS56_001471</name>
</gene>
<dbReference type="EMBL" id="JAJVDC020000009">
    <property type="protein sequence ID" value="KAL1635776.1"/>
    <property type="molecule type" value="Genomic_DNA"/>
</dbReference>
<dbReference type="Pfam" id="PF11915">
    <property type="entry name" value="DUF3433"/>
    <property type="match status" value="1"/>
</dbReference>
<evidence type="ECO:0000313" key="4">
    <source>
        <dbReference type="Proteomes" id="UP001521116"/>
    </source>
</evidence>
<evidence type="ECO:0000256" key="2">
    <source>
        <dbReference type="SAM" id="Phobius"/>
    </source>
</evidence>
<name>A0ABR3T946_9PEZI</name>
<organism evidence="3 4">
    <name type="scientific">Neofusicoccum ribis</name>
    <dbReference type="NCBI Taxonomy" id="45134"/>
    <lineage>
        <taxon>Eukaryota</taxon>
        <taxon>Fungi</taxon>
        <taxon>Dikarya</taxon>
        <taxon>Ascomycota</taxon>
        <taxon>Pezizomycotina</taxon>
        <taxon>Dothideomycetes</taxon>
        <taxon>Dothideomycetes incertae sedis</taxon>
        <taxon>Botryosphaeriales</taxon>
        <taxon>Botryosphaeriaceae</taxon>
        <taxon>Neofusicoccum</taxon>
    </lineage>
</organism>
<keyword evidence="2" id="KW-0472">Membrane</keyword>
<feature type="region of interest" description="Disordered" evidence="1">
    <location>
        <begin position="1"/>
        <end position="23"/>
    </location>
</feature>
<keyword evidence="2" id="KW-1133">Transmembrane helix</keyword>
<dbReference type="InterPro" id="IPR021840">
    <property type="entry name" value="DUF3433"/>
</dbReference>
<proteinExistence type="predicted"/>
<feature type="transmembrane region" description="Helical" evidence="2">
    <location>
        <begin position="48"/>
        <end position="71"/>
    </location>
</feature>
<keyword evidence="4" id="KW-1185">Reference proteome</keyword>
<evidence type="ECO:0000256" key="1">
    <source>
        <dbReference type="SAM" id="MobiDB-lite"/>
    </source>
</evidence>
<comment type="caution">
    <text evidence="3">The sequence shown here is derived from an EMBL/GenBank/DDBJ whole genome shotgun (WGS) entry which is preliminary data.</text>
</comment>
<protein>
    <submittedName>
        <fullName evidence="3">Uncharacterized protein</fullName>
    </submittedName>
</protein>
<dbReference type="Proteomes" id="UP001521116">
    <property type="component" value="Unassembled WGS sequence"/>
</dbReference>
<sequence>MDAKRLKPYHQLSKAQGSTGQDSLRLHSPFDSIALVPRKPIFHRYWRIFWVSTCAFLALWGFTPFQVGVLAEETTTRQVPETVVVSTPVNHKRTEMTANFTSAFGIAWLNETLPPFMTPQYVLAPFKLDDNGTGIVSSGNLTANTLLYSVDISCEKATIFTPQDESEAQDFPSIADSYYTSTTGCRVPRPYGPTGNDTMGGSGVEEIKKYTSLYAGYSNDEGYADYYMSQYCPQNASRTFFAAFTENKAEDSDPPKTPTVLFCHSTYYSQEVRATVGLPDNNVINATALGAATELPEDMFNVADLEGQMSSPSQDNYAQGVQTEMLSATDISLRVEGAILPLMSGLAIGAWDNDSHDLLLGPEHLRQSYEAAYRVLFARAMVDVLDSQSTETKTVTGTLEYRT</sequence>
<feature type="compositionally biased region" description="Polar residues" evidence="1">
    <location>
        <begin position="13"/>
        <end position="22"/>
    </location>
</feature>
<accession>A0ABR3T946</accession>
<evidence type="ECO:0000313" key="3">
    <source>
        <dbReference type="EMBL" id="KAL1635776.1"/>
    </source>
</evidence>
<reference evidence="3 4" key="1">
    <citation type="submission" date="2024-02" db="EMBL/GenBank/DDBJ databases">
        <title>De novo assembly and annotation of 12 fungi associated with fruit tree decline syndrome in Ontario, Canada.</title>
        <authorList>
            <person name="Sulman M."/>
            <person name="Ellouze W."/>
            <person name="Ilyukhin E."/>
        </authorList>
    </citation>
    <scope>NUCLEOTIDE SEQUENCE [LARGE SCALE GENOMIC DNA]</scope>
    <source>
        <strain evidence="3 4">M1-105</strain>
    </source>
</reference>
<keyword evidence="2" id="KW-0812">Transmembrane</keyword>